<evidence type="ECO:0000313" key="2">
    <source>
        <dbReference type="EMBL" id="CAD8887708.1"/>
    </source>
</evidence>
<sequence>MKVSDPVVKVSVSSMVQLSNDNFDANDIIEMELDILQTLSWNIHPPTPITFIHYIFRLHPEWENHSHQLKSILIRRSKIFVEISTCSYHLIEEKPSIIAFASILIALDETKLTNTSPIASSAEHEQFLQNVYNITLIHHNSEDLRRVKFVLTSIFQISQKQKIKMMKSTSFSYTSEKINNQEVPVSPTSVYQVHQQYFGRRIGNIGTMKKPMTDTNDVSGYISSTSGEEE</sequence>
<organism evidence="2">
    <name type="scientific">Corethron hystrix</name>
    <dbReference type="NCBI Taxonomy" id="216773"/>
    <lineage>
        <taxon>Eukaryota</taxon>
        <taxon>Sar</taxon>
        <taxon>Stramenopiles</taxon>
        <taxon>Ochrophyta</taxon>
        <taxon>Bacillariophyta</taxon>
        <taxon>Coscinodiscophyceae</taxon>
        <taxon>Corethrophycidae</taxon>
        <taxon>Corethrales</taxon>
        <taxon>Corethraceae</taxon>
        <taxon>Corethron</taxon>
    </lineage>
</organism>
<dbReference type="AlphaFoldDB" id="A0A7S1BIP4"/>
<dbReference type="PANTHER" id="PTHR10177">
    <property type="entry name" value="CYCLINS"/>
    <property type="match status" value="1"/>
</dbReference>
<dbReference type="Pfam" id="PF02984">
    <property type="entry name" value="Cyclin_C"/>
    <property type="match status" value="1"/>
</dbReference>
<dbReference type="SMART" id="SM01332">
    <property type="entry name" value="Cyclin_C"/>
    <property type="match status" value="1"/>
</dbReference>
<protein>
    <recommendedName>
        <fullName evidence="1">Cyclin C-terminal domain-containing protein</fullName>
    </recommendedName>
</protein>
<dbReference type="EMBL" id="HBFR01020702">
    <property type="protein sequence ID" value="CAD8887708.1"/>
    <property type="molecule type" value="Transcribed_RNA"/>
</dbReference>
<dbReference type="SUPFAM" id="SSF47954">
    <property type="entry name" value="Cyclin-like"/>
    <property type="match status" value="1"/>
</dbReference>
<proteinExistence type="predicted"/>
<dbReference type="Gene3D" id="1.10.472.10">
    <property type="entry name" value="Cyclin-like"/>
    <property type="match status" value="2"/>
</dbReference>
<gene>
    <name evidence="2" type="ORF">CHYS00102_LOCUS14906</name>
</gene>
<name>A0A7S1BIP4_9STRA</name>
<evidence type="ECO:0000259" key="1">
    <source>
        <dbReference type="SMART" id="SM01332"/>
    </source>
</evidence>
<dbReference type="InterPro" id="IPR039361">
    <property type="entry name" value="Cyclin"/>
</dbReference>
<dbReference type="InterPro" id="IPR004367">
    <property type="entry name" value="Cyclin_C-dom"/>
</dbReference>
<feature type="domain" description="Cyclin C-terminal" evidence="1">
    <location>
        <begin position="46"/>
        <end position="174"/>
    </location>
</feature>
<dbReference type="InterPro" id="IPR036915">
    <property type="entry name" value="Cyclin-like_sf"/>
</dbReference>
<reference evidence="2" key="1">
    <citation type="submission" date="2021-01" db="EMBL/GenBank/DDBJ databases">
        <authorList>
            <person name="Corre E."/>
            <person name="Pelletier E."/>
            <person name="Niang G."/>
            <person name="Scheremetjew M."/>
            <person name="Finn R."/>
            <person name="Kale V."/>
            <person name="Holt S."/>
            <person name="Cochrane G."/>
            <person name="Meng A."/>
            <person name="Brown T."/>
            <person name="Cohen L."/>
        </authorList>
    </citation>
    <scope>NUCLEOTIDE SEQUENCE</scope>
    <source>
        <strain evidence="2">308</strain>
    </source>
</reference>
<accession>A0A7S1BIP4</accession>